<evidence type="ECO:0000256" key="7">
    <source>
        <dbReference type="ARBA" id="ARBA00023273"/>
    </source>
</evidence>
<dbReference type="Proteomes" id="UP001347796">
    <property type="component" value="Unassembled WGS sequence"/>
</dbReference>
<comment type="similarity">
    <text evidence="2">Belongs to the small GTPase superfamily. Rab family.</text>
</comment>
<sequence length="188" mass="21287">MPAVIRAKCIVVGDAGVGKSAICQLFTSDGSHFPKNYTLTMGAEFMVKPVVIPDTQDTVEMYMYDSAGKEIFTDMVMKFWDHPSMMIVVYDVTSETSFSSCEKWIERVRSQKPDVPFPGALVANKIDLEQRRIVGPKAGKELAMKTGLDYYECSAKEMQNVDTPFYFLASEYYKLYQEKVELFKAFVA</sequence>
<comment type="caution">
    <text evidence="8">The sequence shown here is derived from an EMBL/GenBank/DDBJ whole genome shotgun (WGS) entry which is preliminary data.</text>
</comment>
<dbReference type="GO" id="GO:0003924">
    <property type="term" value="F:GTPase activity"/>
    <property type="evidence" value="ECO:0007669"/>
    <property type="project" value="InterPro"/>
</dbReference>
<protein>
    <recommendedName>
        <fullName evidence="10">Intraflagellar transport protein 27</fullName>
    </recommendedName>
</protein>
<proteinExistence type="inferred from homology"/>
<evidence type="ECO:0000256" key="3">
    <source>
        <dbReference type="ARBA" id="ARBA00022741"/>
    </source>
</evidence>
<dbReference type="SMART" id="SM00174">
    <property type="entry name" value="RHO"/>
    <property type="match status" value="1"/>
</dbReference>
<dbReference type="InterPro" id="IPR001806">
    <property type="entry name" value="Small_GTPase"/>
</dbReference>
<evidence type="ECO:0000256" key="4">
    <source>
        <dbReference type="ARBA" id="ARBA00022846"/>
    </source>
</evidence>
<dbReference type="SMART" id="SM00173">
    <property type="entry name" value="RAS"/>
    <property type="match status" value="1"/>
</dbReference>
<keyword evidence="5" id="KW-0969">Cilium</keyword>
<keyword evidence="4" id="KW-0282">Flagellum</keyword>
<dbReference type="PANTHER" id="PTHR47977">
    <property type="entry name" value="RAS-RELATED PROTEIN RAB"/>
    <property type="match status" value="1"/>
</dbReference>
<dbReference type="PRINTS" id="PR00449">
    <property type="entry name" value="RASTRNSFRMNG"/>
</dbReference>
<dbReference type="SMART" id="SM00175">
    <property type="entry name" value="RAB"/>
    <property type="match status" value="1"/>
</dbReference>
<evidence type="ECO:0000256" key="2">
    <source>
        <dbReference type="ARBA" id="ARBA00006270"/>
    </source>
</evidence>
<dbReference type="InterPro" id="IPR027417">
    <property type="entry name" value="P-loop_NTPase"/>
</dbReference>
<dbReference type="GO" id="GO:0005525">
    <property type="term" value="F:GTP binding"/>
    <property type="evidence" value="ECO:0007669"/>
    <property type="project" value="UniProtKB-KW"/>
</dbReference>
<evidence type="ECO:0000256" key="6">
    <source>
        <dbReference type="ARBA" id="ARBA00023134"/>
    </source>
</evidence>
<dbReference type="AlphaFoldDB" id="A0AAN8P455"/>
<reference evidence="8 9" key="1">
    <citation type="submission" date="2024-01" db="EMBL/GenBank/DDBJ databases">
        <title>The genome of the rayed Mediterranean limpet Patella caerulea (Linnaeus, 1758).</title>
        <authorList>
            <person name="Anh-Thu Weber A."/>
            <person name="Halstead-Nussloch G."/>
        </authorList>
    </citation>
    <scope>NUCLEOTIDE SEQUENCE [LARGE SCALE GENOMIC DNA]</scope>
    <source>
        <strain evidence="8">AATW-2023a</strain>
        <tissue evidence="8">Whole specimen</tissue>
    </source>
</reference>
<evidence type="ECO:0000313" key="8">
    <source>
        <dbReference type="EMBL" id="KAK6170112.1"/>
    </source>
</evidence>
<keyword evidence="3" id="KW-0547">Nucleotide-binding</keyword>
<dbReference type="EMBL" id="JAZGQO010000014">
    <property type="protein sequence ID" value="KAK6170112.1"/>
    <property type="molecule type" value="Genomic_DNA"/>
</dbReference>
<evidence type="ECO:0000256" key="5">
    <source>
        <dbReference type="ARBA" id="ARBA00023069"/>
    </source>
</evidence>
<dbReference type="GO" id="GO:0030990">
    <property type="term" value="C:intraciliary transport particle"/>
    <property type="evidence" value="ECO:0007669"/>
    <property type="project" value="UniProtKB-ARBA"/>
</dbReference>
<dbReference type="NCBIfam" id="TIGR00231">
    <property type="entry name" value="small_GTP"/>
    <property type="match status" value="1"/>
</dbReference>
<keyword evidence="7" id="KW-0966">Cell projection</keyword>
<evidence type="ECO:0000313" key="9">
    <source>
        <dbReference type="Proteomes" id="UP001347796"/>
    </source>
</evidence>
<name>A0AAN8P455_PATCE</name>
<dbReference type="PROSITE" id="PS51421">
    <property type="entry name" value="RAS"/>
    <property type="match status" value="1"/>
</dbReference>
<gene>
    <name evidence="8" type="ORF">SNE40_018587</name>
</gene>
<keyword evidence="6" id="KW-0342">GTP-binding</keyword>
<dbReference type="PROSITE" id="PS51419">
    <property type="entry name" value="RAB"/>
    <property type="match status" value="1"/>
</dbReference>
<keyword evidence="9" id="KW-1185">Reference proteome</keyword>
<dbReference type="Pfam" id="PF00071">
    <property type="entry name" value="Ras"/>
    <property type="match status" value="1"/>
</dbReference>
<dbReference type="FunFam" id="3.40.50.300:FF:001684">
    <property type="entry name" value="Intraflagellar transport 27 homolog (Chlamydomonas)"/>
    <property type="match status" value="1"/>
</dbReference>
<dbReference type="SUPFAM" id="SSF52540">
    <property type="entry name" value="P-loop containing nucleoside triphosphate hydrolases"/>
    <property type="match status" value="1"/>
</dbReference>
<comment type="subcellular location">
    <subcellularLocation>
        <location evidence="1">Cell projection</location>
        <location evidence="1">Cilium</location>
        <location evidence="1">Flagellum</location>
    </subcellularLocation>
</comment>
<accession>A0AAN8P455</accession>
<dbReference type="Gene3D" id="3.40.50.300">
    <property type="entry name" value="P-loop containing nucleotide triphosphate hydrolases"/>
    <property type="match status" value="1"/>
</dbReference>
<dbReference type="GO" id="GO:0031514">
    <property type="term" value="C:motile cilium"/>
    <property type="evidence" value="ECO:0007669"/>
    <property type="project" value="UniProtKB-SubCell"/>
</dbReference>
<organism evidence="8 9">
    <name type="scientific">Patella caerulea</name>
    <name type="common">Rayed Mediterranean limpet</name>
    <dbReference type="NCBI Taxonomy" id="87958"/>
    <lineage>
        <taxon>Eukaryota</taxon>
        <taxon>Metazoa</taxon>
        <taxon>Spiralia</taxon>
        <taxon>Lophotrochozoa</taxon>
        <taxon>Mollusca</taxon>
        <taxon>Gastropoda</taxon>
        <taxon>Patellogastropoda</taxon>
        <taxon>Patelloidea</taxon>
        <taxon>Patellidae</taxon>
        <taxon>Patella</taxon>
    </lineage>
</organism>
<dbReference type="InterPro" id="IPR050227">
    <property type="entry name" value="Rab"/>
</dbReference>
<evidence type="ECO:0008006" key="10">
    <source>
        <dbReference type="Google" id="ProtNLM"/>
    </source>
</evidence>
<dbReference type="InterPro" id="IPR005225">
    <property type="entry name" value="Small_GTP-bd"/>
</dbReference>
<evidence type="ECO:0000256" key="1">
    <source>
        <dbReference type="ARBA" id="ARBA00004230"/>
    </source>
</evidence>